<evidence type="ECO:0000256" key="2">
    <source>
        <dbReference type="ARBA" id="ARBA00022525"/>
    </source>
</evidence>
<protein>
    <recommendedName>
        <fullName evidence="7">Selenoprotein P N-terminal domain-containing protein</fullName>
    </recommendedName>
</protein>
<dbReference type="Pfam" id="PF04592">
    <property type="entry name" value="SelP_N"/>
    <property type="match status" value="1"/>
</dbReference>
<reference evidence="8" key="3">
    <citation type="submission" date="2025-09" db="UniProtKB">
        <authorList>
            <consortium name="Ensembl"/>
        </authorList>
    </citation>
    <scope>IDENTIFICATION</scope>
</reference>
<evidence type="ECO:0000313" key="8">
    <source>
        <dbReference type="Ensembl" id="ENSPNAP00000034627.1"/>
    </source>
</evidence>
<organism evidence="8 9">
    <name type="scientific">Pygocentrus nattereri</name>
    <name type="common">Red-bellied piranha</name>
    <dbReference type="NCBI Taxonomy" id="42514"/>
    <lineage>
        <taxon>Eukaryota</taxon>
        <taxon>Metazoa</taxon>
        <taxon>Chordata</taxon>
        <taxon>Craniata</taxon>
        <taxon>Vertebrata</taxon>
        <taxon>Euteleostomi</taxon>
        <taxon>Actinopterygii</taxon>
        <taxon>Neopterygii</taxon>
        <taxon>Teleostei</taxon>
        <taxon>Ostariophysi</taxon>
        <taxon>Characiformes</taxon>
        <taxon>Characoidei</taxon>
        <taxon>Pygocentrus</taxon>
    </lineage>
</organism>
<dbReference type="Proteomes" id="UP001501920">
    <property type="component" value="Chromosome 29"/>
</dbReference>
<comment type="subcellular location">
    <subcellularLocation>
        <location evidence="1">Secreted</location>
    </subcellularLocation>
</comment>
<evidence type="ECO:0000256" key="3">
    <source>
        <dbReference type="ARBA" id="ARBA00022729"/>
    </source>
</evidence>
<feature type="compositionally biased region" description="Basic residues" evidence="6">
    <location>
        <begin position="123"/>
        <end position="148"/>
    </location>
</feature>
<feature type="compositionally biased region" description="Basic and acidic residues" evidence="6">
    <location>
        <begin position="154"/>
        <end position="163"/>
    </location>
</feature>
<evidence type="ECO:0000313" key="9">
    <source>
        <dbReference type="Proteomes" id="UP001501920"/>
    </source>
</evidence>
<dbReference type="AlphaFoldDB" id="A0A3B4EDL7"/>
<dbReference type="InterPro" id="IPR037941">
    <property type="entry name" value="SeP"/>
</dbReference>
<dbReference type="GO" id="GO:0005576">
    <property type="term" value="C:extracellular region"/>
    <property type="evidence" value="ECO:0007669"/>
    <property type="project" value="UniProtKB-SubCell"/>
</dbReference>
<dbReference type="PANTHER" id="PTHR10105:SF3">
    <property type="entry name" value="SELENOPROTEIN P"/>
    <property type="match status" value="1"/>
</dbReference>
<keyword evidence="9" id="KW-1185">Reference proteome</keyword>
<name>A0A3B4EDL7_PYGNA</name>
<sequence>IVVNSQDESSRRLHPLLAQRLSESITLYGQEPETPDVWQIANVAKDDFQIYDRCGRLTHHLSLPYTILSQPYVEDAIRRTYCDGICGECTMEVNHSTACASFVKYNQAEEGEAGHSHSPGIGHGHHSHHGGHHGGHHGHQRGQHRGHHGSGGTHSHDDSDHQHGHQGQVVVSQVQRGQVDLGHPQVAHKHVDLGQVDLGLVFDQVEARNPLAMQQP</sequence>
<keyword evidence="4" id="KW-0712">Selenocysteine</keyword>
<evidence type="ECO:0000259" key="7">
    <source>
        <dbReference type="Pfam" id="PF04592"/>
    </source>
</evidence>
<feature type="region of interest" description="Disordered" evidence="6">
    <location>
        <begin position="110"/>
        <end position="170"/>
    </location>
</feature>
<dbReference type="GO" id="GO:0008430">
    <property type="term" value="F:selenium binding"/>
    <property type="evidence" value="ECO:0007669"/>
    <property type="project" value="InterPro"/>
</dbReference>
<evidence type="ECO:0000256" key="6">
    <source>
        <dbReference type="SAM" id="MobiDB-lite"/>
    </source>
</evidence>
<dbReference type="STRING" id="42514.ENSPNAP00000034627"/>
<keyword evidence="5" id="KW-0325">Glycoprotein</keyword>
<reference evidence="8 9" key="1">
    <citation type="submission" date="2020-10" db="EMBL/GenBank/DDBJ databases">
        <title>Pygocentrus nattereri (red-bellied piranha) genome, fPygNat1, primary haplotype.</title>
        <authorList>
            <person name="Myers G."/>
            <person name="Meyer A."/>
            <person name="Karagic N."/>
            <person name="Pippel M."/>
            <person name="Winkler S."/>
            <person name="Tracey A."/>
            <person name="Wood J."/>
            <person name="Formenti G."/>
            <person name="Howe K."/>
            <person name="Fedrigo O."/>
            <person name="Jarvis E.D."/>
        </authorList>
    </citation>
    <scope>NUCLEOTIDE SEQUENCE [LARGE SCALE GENOMIC DNA]</scope>
</reference>
<evidence type="ECO:0000256" key="5">
    <source>
        <dbReference type="ARBA" id="ARBA00023180"/>
    </source>
</evidence>
<gene>
    <name evidence="8" type="primary">SDF2L1</name>
</gene>
<dbReference type="PANTHER" id="PTHR10105">
    <property type="entry name" value="SELENOPROTEIN P"/>
    <property type="match status" value="1"/>
</dbReference>
<proteinExistence type="predicted"/>
<reference evidence="8" key="2">
    <citation type="submission" date="2025-08" db="UniProtKB">
        <authorList>
            <consortium name="Ensembl"/>
        </authorList>
    </citation>
    <scope>IDENTIFICATION</scope>
</reference>
<accession>A0A3B4EDL7</accession>
<dbReference type="InterPro" id="IPR007671">
    <property type="entry name" value="Selenoprotein-P_N"/>
</dbReference>
<dbReference type="GeneTree" id="ENSGT00510000049326"/>
<keyword evidence="2" id="KW-0964">Secreted</keyword>
<dbReference type="Ensembl" id="ENSPNAT00000026650.2">
    <property type="protein sequence ID" value="ENSPNAP00000034627.1"/>
    <property type="gene ID" value="ENSPNAG00000024032.2"/>
</dbReference>
<dbReference type="GO" id="GO:0001887">
    <property type="term" value="P:selenium compound metabolic process"/>
    <property type="evidence" value="ECO:0007669"/>
    <property type="project" value="TreeGrafter"/>
</dbReference>
<keyword evidence="3" id="KW-0732">Signal</keyword>
<evidence type="ECO:0000256" key="4">
    <source>
        <dbReference type="ARBA" id="ARBA00022933"/>
    </source>
</evidence>
<dbReference type="OMA" id="ARISECN"/>
<feature type="domain" description="Selenoprotein P N-terminal" evidence="7">
    <location>
        <begin position="1"/>
        <end position="167"/>
    </location>
</feature>
<evidence type="ECO:0000256" key="1">
    <source>
        <dbReference type="ARBA" id="ARBA00004613"/>
    </source>
</evidence>